<accession>A0A2W7BV57</accession>
<gene>
    <name evidence="2" type="ORF">B5V02_32340</name>
</gene>
<evidence type="ECO:0000313" key="2">
    <source>
        <dbReference type="EMBL" id="PZV34457.1"/>
    </source>
</evidence>
<organism evidence="2 3">
    <name type="scientific">Mesorhizobium kowhaii</name>
    <dbReference type="NCBI Taxonomy" id="1300272"/>
    <lineage>
        <taxon>Bacteria</taxon>
        <taxon>Pseudomonadati</taxon>
        <taxon>Pseudomonadota</taxon>
        <taxon>Alphaproteobacteria</taxon>
        <taxon>Hyphomicrobiales</taxon>
        <taxon>Phyllobacteriaceae</taxon>
        <taxon>Mesorhizobium</taxon>
    </lineage>
</organism>
<feature type="region of interest" description="Disordered" evidence="1">
    <location>
        <begin position="1"/>
        <end position="21"/>
    </location>
</feature>
<comment type="caution">
    <text evidence="2">The sequence shown here is derived from an EMBL/GenBank/DDBJ whole genome shotgun (WGS) entry which is preliminary data.</text>
</comment>
<proteinExistence type="predicted"/>
<feature type="region of interest" description="Disordered" evidence="1">
    <location>
        <begin position="58"/>
        <end position="84"/>
    </location>
</feature>
<feature type="compositionally biased region" description="Basic and acidic residues" evidence="1">
    <location>
        <begin position="74"/>
        <end position="84"/>
    </location>
</feature>
<evidence type="ECO:0000313" key="3">
    <source>
        <dbReference type="Proteomes" id="UP000248616"/>
    </source>
</evidence>
<sequence length="84" mass="9036">MFSTTVPWQRGGRNPFERDPPEETAFLQLDSATGGCLYRHAAAGQSAFPFPFTGGHLSIAPTKRNSPLTNDDGGSDRGDLRANV</sequence>
<name>A0A2W7BV57_9HYPH</name>
<dbReference type="AlphaFoldDB" id="A0A2W7BV57"/>
<keyword evidence="3" id="KW-1185">Reference proteome</keyword>
<dbReference type="Proteomes" id="UP000248616">
    <property type="component" value="Unassembled WGS sequence"/>
</dbReference>
<evidence type="ECO:0000256" key="1">
    <source>
        <dbReference type="SAM" id="MobiDB-lite"/>
    </source>
</evidence>
<reference evidence="3" key="1">
    <citation type="submission" date="2017-03" db="EMBL/GenBank/DDBJ databases">
        <authorList>
            <person name="Safronova V.I."/>
            <person name="Sazanova A.L."/>
            <person name="Chirak E.R."/>
        </authorList>
    </citation>
    <scope>NUCLEOTIDE SEQUENCE [LARGE SCALE GENOMIC DNA]</scope>
    <source>
        <strain evidence="3">Ach-343</strain>
    </source>
</reference>
<protein>
    <submittedName>
        <fullName evidence="2">Uncharacterized protein</fullName>
    </submittedName>
</protein>
<dbReference type="EMBL" id="MZXV01000072">
    <property type="protein sequence ID" value="PZV34457.1"/>
    <property type="molecule type" value="Genomic_DNA"/>
</dbReference>